<dbReference type="PROSITE" id="PS51257">
    <property type="entry name" value="PROKAR_LIPOPROTEIN"/>
    <property type="match status" value="1"/>
</dbReference>
<evidence type="ECO:0000313" key="1">
    <source>
        <dbReference type="EMBL" id="SDB86362.1"/>
    </source>
</evidence>
<accession>A0A1G6GWE1</accession>
<organism evidence="1 2">
    <name type="scientific">Acinetobacter marinus</name>
    <dbReference type="NCBI Taxonomy" id="281375"/>
    <lineage>
        <taxon>Bacteria</taxon>
        <taxon>Pseudomonadati</taxon>
        <taxon>Pseudomonadota</taxon>
        <taxon>Gammaproteobacteria</taxon>
        <taxon>Moraxellales</taxon>
        <taxon>Moraxellaceae</taxon>
        <taxon>Acinetobacter</taxon>
    </lineage>
</organism>
<dbReference type="RefSeq" id="WP_092615467.1">
    <property type="nucleotide sequence ID" value="NZ_FMYK01000001.1"/>
</dbReference>
<reference evidence="2" key="1">
    <citation type="submission" date="2016-09" db="EMBL/GenBank/DDBJ databases">
        <authorList>
            <person name="Varghese N."/>
            <person name="Submissions S."/>
        </authorList>
    </citation>
    <scope>NUCLEOTIDE SEQUENCE [LARGE SCALE GENOMIC DNA]</scope>
    <source>
        <strain evidence="2">ANC 3699</strain>
    </source>
</reference>
<dbReference type="OrthoDB" id="6710943at2"/>
<proteinExistence type="predicted"/>
<protein>
    <submittedName>
        <fullName evidence="1">Uncharacterized protein</fullName>
    </submittedName>
</protein>
<dbReference type="AlphaFoldDB" id="A0A1G6GWE1"/>
<dbReference type="EMBL" id="FMYK01000001">
    <property type="protein sequence ID" value="SDB86362.1"/>
    <property type="molecule type" value="Genomic_DNA"/>
</dbReference>
<name>A0A1G6GWE1_9GAMM</name>
<gene>
    <name evidence="1" type="ORF">SAMN05421749_101506</name>
</gene>
<dbReference type="Proteomes" id="UP000242317">
    <property type="component" value="Unassembled WGS sequence"/>
</dbReference>
<evidence type="ECO:0000313" key="2">
    <source>
        <dbReference type="Proteomes" id="UP000242317"/>
    </source>
</evidence>
<keyword evidence="2" id="KW-1185">Reference proteome</keyword>
<sequence>MIKYSSIFAIISPVVVLLGCQTTAQQFNGKSGYEVVSQTAQTTTLKYTLSANPDKAKIQAKLQSACQKVLGANKTYKIDILGTSEVNTQASNPPAQGVNIGQTRATFGLSTTPSLSSTDDYATRQALEAQPKTLNVILYTCTA</sequence>